<proteinExistence type="predicted"/>
<organism evidence="1">
    <name type="scientific">marine sediment metagenome</name>
    <dbReference type="NCBI Taxonomy" id="412755"/>
    <lineage>
        <taxon>unclassified sequences</taxon>
        <taxon>metagenomes</taxon>
        <taxon>ecological metagenomes</taxon>
    </lineage>
</organism>
<protein>
    <submittedName>
        <fullName evidence="1">Uncharacterized protein</fullName>
    </submittedName>
</protein>
<dbReference type="AlphaFoldDB" id="A0A0F9EF92"/>
<name>A0A0F9EF92_9ZZZZ</name>
<comment type="caution">
    <text evidence="1">The sequence shown here is derived from an EMBL/GenBank/DDBJ whole genome shotgun (WGS) entry which is preliminary data.</text>
</comment>
<dbReference type="EMBL" id="LAZR01025213">
    <property type="protein sequence ID" value="KKL72629.1"/>
    <property type="molecule type" value="Genomic_DNA"/>
</dbReference>
<reference evidence="1" key="1">
    <citation type="journal article" date="2015" name="Nature">
        <title>Complex archaea that bridge the gap between prokaryotes and eukaryotes.</title>
        <authorList>
            <person name="Spang A."/>
            <person name="Saw J.H."/>
            <person name="Jorgensen S.L."/>
            <person name="Zaremba-Niedzwiedzka K."/>
            <person name="Martijn J."/>
            <person name="Lind A.E."/>
            <person name="van Eijk R."/>
            <person name="Schleper C."/>
            <person name="Guy L."/>
            <person name="Ettema T.J."/>
        </authorList>
    </citation>
    <scope>NUCLEOTIDE SEQUENCE</scope>
</reference>
<feature type="non-terminal residue" evidence="1">
    <location>
        <position position="1"/>
    </location>
</feature>
<accession>A0A0F9EF92</accession>
<sequence length="33" mass="3671">DQHSAFFASEGFVSLQHLTFSNVQGELLFKSAQ</sequence>
<evidence type="ECO:0000313" key="1">
    <source>
        <dbReference type="EMBL" id="KKL72629.1"/>
    </source>
</evidence>
<gene>
    <name evidence="1" type="ORF">LCGC14_2082980</name>
</gene>